<accession>A0A438GTK2</accession>
<proteinExistence type="predicted"/>
<organism evidence="2 3">
    <name type="scientific">Vitis vinifera</name>
    <name type="common">Grape</name>
    <dbReference type="NCBI Taxonomy" id="29760"/>
    <lineage>
        <taxon>Eukaryota</taxon>
        <taxon>Viridiplantae</taxon>
        <taxon>Streptophyta</taxon>
        <taxon>Embryophyta</taxon>
        <taxon>Tracheophyta</taxon>
        <taxon>Spermatophyta</taxon>
        <taxon>Magnoliopsida</taxon>
        <taxon>eudicotyledons</taxon>
        <taxon>Gunneridae</taxon>
        <taxon>Pentapetalae</taxon>
        <taxon>rosids</taxon>
        <taxon>Vitales</taxon>
        <taxon>Vitaceae</taxon>
        <taxon>Viteae</taxon>
        <taxon>Vitis</taxon>
    </lineage>
</organism>
<evidence type="ECO:0000313" key="3">
    <source>
        <dbReference type="Proteomes" id="UP000288805"/>
    </source>
</evidence>
<sequence length="510" mass="57037">MAVTILQGSNTPTDEREGESVSGESVSRAEHRRKRKTSSFGVESKVFEVEMVERRGKPQCLEDVKEGKWEKGWKEKGRSFSLVRDANRAGSFLRLGVVDSEKKRYNICIPKGRGENGGWLSMVEALRKLDDSLDKKEQKQEERASGKSFANMVKRSWNKGSNTLRVEVEVKGEEITRNLSKLGLASLGKGQALLEFKFVEEARRVLISRKRAVGGVQLGLERWSLRSGCLEEGEARNEVWVRILGLPISLWVPSVLRRVGDVCGGFLAIDPQTESMEDLQWARILVKSNGEDLPCSLEIGVEEATYFLTLWWEVLSLLRQESGMKRVPVSGWDWTTGTGSGLRRDGPPSSSGPADLAFLGCWVVVVRPGFEMGCWAVIPLTCPPDISGYSKGCNLELVFARFREKEVRRRQQPKLHRTMADSVLEEEAARYGLVINSGGIRAPGSSSSNFFYFGRTPEREYYDNSGALREGIQEGSGLRRPIADEHAEKGDGCWDLVEVNNVDPLERSSR</sequence>
<dbReference type="PANTHER" id="PTHR34427:SF5">
    <property type="entry name" value="DUF4283 DOMAIN-CONTAINING PROTEIN"/>
    <property type="match status" value="1"/>
</dbReference>
<dbReference type="AlphaFoldDB" id="A0A438GTK2"/>
<comment type="caution">
    <text evidence="2">The sequence shown here is derived from an EMBL/GenBank/DDBJ whole genome shotgun (WGS) entry which is preliminary data.</text>
</comment>
<feature type="region of interest" description="Disordered" evidence="1">
    <location>
        <begin position="1"/>
        <end position="39"/>
    </location>
</feature>
<evidence type="ECO:0000256" key="1">
    <source>
        <dbReference type="SAM" id="MobiDB-lite"/>
    </source>
</evidence>
<name>A0A438GTK2_VITVI</name>
<evidence type="ECO:0000313" key="2">
    <source>
        <dbReference type="EMBL" id="RVW75534.1"/>
    </source>
</evidence>
<reference evidence="2 3" key="1">
    <citation type="journal article" date="2018" name="PLoS Genet.">
        <title>Population sequencing reveals clonal diversity and ancestral inbreeding in the grapevine cultivar Chardonnay.</title>
        <authorList>
            <person name="Roach M.J."/>
            <person name="Johnson D.L."/>
            <person name="Bohlmann J."/>
            <person name="van Vuuren H.J."/>
            <person name="Jones S.J."/>
            <person name="Pretorius I.S."/>
            <person name="Schmidt S.A."/>
            <person name="Borneman A.R."/>
        </authorList>
    </citation>
    <scope>NUCLEOTIDE SEQUENCE [LARGE SCALE GENOMIC DNA]</scope>
    <source>
        <strain evidence="3">cv. Chardonnay</strain>
        <tissue evidence="2">Leaf</tissue>
    </source>
</reference>
<feature type="compositionally biased region" description="Polar residues" evidence="1">
    <location>
        <begin position="1"/>
        <end position="12"/>
    </location>
</feature>
<dbReference type="PANTHER" id="PTHR34427">
    <property type="entry name" value="DUF4283 DOMAIN PROTEIN"/>
    <property type="match status" value="1"/>
</dbReference>
<dbReference type="EMBL" id="QGNW01000347">
    <property type="protein sequence ID" value="RVW75534.1"/>
    <property type="molecule type" value="Genomic_DNA"/>
</dbReference>
<protein>
    <submittedName>
        <fullName evidence="2">Uncharacterized protein</fullName>
    </submittedName>
</protein>
<dbReference type="Proteomes" id="UP000288805">
    <property type="component" value="Unassembled WGS sequence"/>
</dbReference>
<gene>
    <name evidence="2" type="ORF">CK203_051948</name>
</gene>